<gene>
    <name evidence="2" type="ORF">RSO01_93780</name>
</gene>
<dbReference type="RefSeq" id="WP_147157482.1">
    <property type="nucleotide sequence ID" value="NZ_BKAJ01000368.1"/>
</dbReference>
<sequence>MFGSGYPKFRNDRGVPEICIGVREFNCIGVSPPHDHPHIYLNMREADSILCPYCGTRFRFDPRLTPFDADPPDSVFTDHNVA</sequence>
<evidence type="ECO:0000259" key="1">
    <source>
        <dbReference type="Pfam" id="PF10276"/>
    </source>
</evidence>
<dbReference type="EMBL" id="BKAJ01000368">
    <property type="protein sequence ID" value="GEP62212.1"/>
    <property type="molecule type" value="Genomic_DNA"/>
</dbReference>
<organism evidence="2 3">
    <name type="scientific">Reyranella soli</name>
    <dbReference type="NCBI Taxonomy" id="1230389"/>
    <lineage>
        <taxon>Bacteria</taxon>
        <taxon>Pseudomonadati</taxon>
        <taxon>Pseudomonadota</taxon>
        <taxon>Alphaproteobacteria</taxon>
        <taxon>Hyphomicrobiales</taxon>
        <taxon>Reyranellaceae</taxon>
        <taxon>Reyranella</taxon>
    </lineage>
</organism>
<dbReference type="Gene3D" id="2.60.260.40">
    <property type="entry name" value="q5lls5 like domains"/>
    <property type="match status" value="1"/>
</dbReference>
<comment type="caution">
    <text evidence="2">The sequence shown here is derived from an EMBL/GenBank/DDBJ whole genome shotgun (WGS) entry which is preliminary data.</text>
</comment>
<keyword evidence="3" id="KW-1185">Reference proteome</keyword>
<dbReference type="OrthoDB" id="9807344at2"/>
<feature type="domain" description="Zinc finger CHCC-type" evidence="1">
    <location>
        <begin position="23"/>
        <end position="58"/>
    </location>
</feature>
<evidence type="ECO:0000313" key="2">
    <source>
        <dbReference type="EMBL" id="GEP62212.1"/>
    </source>
</evidence>
<reference evidence="2 3" key="1">
    <citation type="submission" date="2019-07" db="EMBL/GenBank/DDBJ databases">
        <title>Whole genome shotgun sequence of Reyranella soli NBRC 108950.</title>
        <authorList>
            <person name="Hosoyama A."/>
            <person name="Uohara A."/>
            <person name="Ohji S."/>
            <person name="Ichikawa N."/>
        </authorList>
    </citation>
    <scope>NUCLEOTIDE SEQUENCE [LARGE SCALE GENOMIC DNA]</scope>
    <source>
        <strain evidence="2 3">NBRC 108950</strain>
    </source>
</reference>
<proteinExistence type="predicted"/>
<protein>
    <recommendedName>
        <fullName evidence="1">Zinc finger CHCC-type domain-containing protein</fullName>
    </recommendedName>
</protein>
<dbReference type="Pfam" id="PF10276">
    <property type="entry name" value="zf-CHCC"/>
    <property type="match status" value="1"/>
</dbReference>
<accession>A0A512NTL7</accession>
<evidence type="ECO:0000313" key="3">
    <source>
        <dbReference type="Proteomes" id="UP000321058"/>
    </source>
</evidence>
<dbReference type="AlphaFoldDB" id="A0A512NTL7"/>
<name>A0A512NTL7_9HYPH</name>
<dbReference type="InterPro" id="IPR019401">
    <property type="entry name" value="Znf_CHCC"/>
</dbReference>
<dbReference type="Proteomes" id="UP000321058">
    <property type="component" value="Unassembled WGS sequence"/>
</dbReference>